<dbReference type="GO" id="GO:1990130">
    <property type="term" value="C:GATOR1 complex"/>
    <property type="evidence" value="ECO:0007669"/>
    <property type="project" value="TreeGrafter"/>
</dbReference>
<dbReference type="GO" id="GO:0034198">
    <property type="term" value="P:cellular response to amino acid starvation"/>
    <property type="evidence" value="ECO:0007669"/>
    <property type="project" value="TreeGrafter"/>
</dbReference>
<dbReference type="GO" id="GO:0010508">
    <property type="term" value="P:positive regulation of autophagy"/>
    <property type="evidence" value="ECO:0007669"/>
    <property type="project" value="TreeGrafter"/>
</dbReference>
<keyword evidence="3" id="KW-1185">Reference proteome</keyword>
<reference evidence="2 3" key="1">
    <citation type="submission" date="2016-11" db="EMBL/GenBank/DDBJ databases">
        <title>The macronuclear genome of Stentor coeruleus: a giant cell with tiny introns.</title>
        <authorList>
            <person name="Slabodnick M."/>
            <person name="Ruby J.G."/>
            <person name="Reiff S.B."/>
            <person name="Swart E.C."/>
            <person name="Gosai S."/>
            <person name="Prabakaran S."/>
            <person name="Witkowska E."/>
            <person name="Larue G.E."/>
            <person name="Fisher S."/>
            <person name="Freeman R.M."/>
            <person name="Gunawardena J."/>
            <person name="Chu W."/>
            <person name="Stover N.A."/>
            <person name="Gregory B.D."/>
            <person name="Nowacki M."/>
            <person name="Derisi J."/>
            <person name="Roy S.W."/>
            <person name="Marshall W.F."/>
            <person name="Sood P."/>
        </authorList>
    </citation>
    <scope>NUCLEOTIDE SEQUENCE [LARGE SCALE GENOMIC DNA]</scope>
    <source>
        <strain evidence="2">WM001</strain>
    </source>
</reference>
<dbReference type="EMBL" id="MPUH01000052">
    <property type="protein sequence ID" value="OMJ92880.1"/>
    <property type="molecule type" value="Genomic_DNA"/>
</dbReference>
<evidence type="ECO:0000256" key="1">
    <source>
        <dbReference type="RuleBase" id="RU368069"/>
    </source>
</evidence>
<dbReference type="OrthoDB" id="18648at2759"/>
<evidence type="ECO:0008006" key="4">
    <source>
        <dbReference type="Google" id="ProtNLM"/>
    </source>
</evidence>
<evidence type="ECO:0000313" key="3">
    <source>
        <dbReference type="Proteomes" id="UP000187209"/>
    </source>
</evidence>
<dbReference type="Pfam" id="PF03666">
    <property type="entry name" value="NPR3"/>
    <property type="match status" value="2"/>
</dbReference>
<comment type="similarity">
    <text evidence="1">Belongs to the NPR3 family.</text>
</comment>
<dbReference type="GO" id="GO:1904262">
    <property type="term" value="P:negative regulation of TORC1 signaling"/>
    <property type="evidence" value="ECO:0007669"/>
    <property type="project" value="TreeGrafter"/>
</dbReference>
<dbReference type="PANTHER" id="PTHR13153:SF5">
    <property type="entry name" value="GATOR COMPLEX PROTEIN NPRL3"/>
    <property type="match status" value="1"/>
</dbReference>
<sequence>MLGIIFVTKGVHTGKEVIFGYPNSIFKDDLSYFDSIHYNSSISSTSSSKGSVLGWPTGVIADILCPKRERWDTILDFSAESFRFIGFPVTVSHKFSQTKPLRAMTSLSIFSLDSDVSQRIKDSLSAFNVVFAFEVECKLLIDTEHINETVVAINQILKFEEKRCGYVSSEISKLKAIRDSVGSKEEEILTMLRESSLAKELSEIYTELCLKGECFIEINNWLKVNLLMNPAECLLECFPYHTLLFHDNPKRLEVFFSDKSAGNILALLVKRCKFPIMSFKDLAEDEEIPFESIKEAALHFVRWNKAKLIPCVNSESVFVNKKDFFYTKSLRKEWERTFKIKEDEFLKILSLFSSPKSLKDIDTVFGKNKAIAIITWLLRKEIIIDMHYRLYFLIIRPMPKTKYLDDLDLSSFDDQSTEFSTLESIYLYATGQNILEEIVWKSSKSFSEITELTA</sequence>
<dbReference type="Proteomes" id="UP000187209">
    <property type="component" value="Unassembled WGS sequence"/>
</dbReference>
<dbReference type="PANTHER" id="PTHR13153">
    <property type="entry name" value="CGTHBA PROTEIN -14 GENE PROTEIN"/>
    <property type="match status" value="1"/>
</dbReference>
<proteinExistence type="inferred from homology"/>
<evidence type="ECO:0000313" key="2">
    <source>
        <dbReference type="EMBL" id="OMJ92880.1"/>
    </source>
</evidence>
<protein>
    <recommendedName>
        <fullName evidence="4">Nitrogen permease regulator 3</fullName>
    </recommendedName>
</protein>
<organism evidence="2 3">
    <name type="scientific">Stentor coeruleus</name>
    <dbReference type="NCBI Taxonomy" id="5963"/>
    <lineage>
        <taxon>Eukaryota</taxon>
        <taxon>Sar</taxon>
        <taxon>Alveolata</taxon>
        <taxon>Ciliophora</taxon>
        <taxon>Postciliodesmatophora</taxon>
        <taxon>Heterotrichea</taxon>
        <taxon>Heterotrichida</taxon>
        <taxon>Stentoridae</taxon>
        <taxon>Stentor</taxon>
    </lineage>
</organism>
<comment type="caution">
    <text evidence="2">The sequence shown here is derived from an EMBL/GenBank/DDBJ whole genome shotgun (WGS) entry which is preliminary data.</text>
</comment>
<dbReference type="InterPro" id="IPR005365">
    <property type="entry name" value="Npr3"/>
</dbReference>
<accession>A0A1R2CV82</accession>
<name>A0A1R2CV82_9CILI</name>
<dbReference type="AlphaFoldDB" id="A0A1R2CV82"/>
<dbReference type="GO" id="GO:0038202">
    <property type="term" value="P:TORC1 signaling"/>
    <property type="evidence" value="ECO:0007669"/>
    <property type="project" value="TreeGrafter"/>
</dbReference>
<gene>
    <name evidence="2" type="ORF">SteCoe_4210</name>
</gene>